<protein>
    <submittedName>
        <fullName evidence="3">Related to beta-N-acetylglucosaminidase</fullName>
    </submittedName>
</protein>
<dbReference type="Gene3D" id="3.40.630.30">
    <property type="match status" value="1"/>
</dbReference>
<comment type="caution">
    <text evidence="3">The sequence shown here is derived from an EMBL/GenBank/DDBJ whole genome shotgun (WGS) entry which is preliminary data.</text>
</comment>
<dbReference type="InterPro" id="IPR000182">
    <property type="entry name" value="GNAT_dom"/>
</dbReference>
<evidence type="ECO:0000313" key="3">
    <source>
        <dbReference type="EMBL" id="SPN99002.1"/>
    </source>
</evidence>
<dbReference type="CDD" id="cd04301">
    <property type="entry name" value="NAT_SF"/>
    <property type="match status" value="1"/>
</dbReference>
<accession>A0AAE8MSX3</accession>
<dbReference type="Proteomes" id="UP001187682">
    <property type="component" value="Unassembled WGS sequence"/>
</dbReference>
<dbReference type="SUPFAM" id="SSF55729">
    <property type="entry name" value="Acyl-CoA N-acyltransferases (Nat)"/>
    <property type="match status" value="1"/>
</dbReference>
<proteinExistence type="predicted"/>
<dbReference type="GO" id="GO:0016747">
    <property type="term" value="F:acyltransferase activity, transferring groups other than amino-acyl groups"/>
    <property type="evidence" value="ECO:0007669"/>
    <property type="project" value="InterPro"/>
</dbReference>
<evidence type="ECO:0000313" key="4">
    <source>
        <dbReference type="Proteomes" id="UP001187682"/>
    </source>
</evidence>
<organism evidence="3 4">
    <name type="scientific">Cephalotrichum gorgonifer</name>
    <dbReference type="NCBI Taxonomy" id="2041049"/>
    <lineage>
        <taxon>Eukaryota</taxon>
        <taxon>Fungi</taxon>
        <taxon>Dikarya</taxon>
        <taxon>Ascomycota</taxon>
        <taxon>Pezizomycotina</taxon>
        <taxon>Sordariomycetes</taxon>
        <taxon>Hypocreomycetidae</taxon>
        <taxon>Microascales</taxon>
        <taxon>Microascaceae</taxon>
        <taxon>Cephalotrichum</taxon>
    </lineage>
</organism>
<dbReference type="AlphaFoldDB" id="A0AAE8MSX3"/>
<keyword evidence="4" id="KW-1185">Reference proteome</keyword>
<dbReference type="InterPro" id="IPR016181">
    <property type="entry name" value="Acyl_CoA_acyltransferase"/>
</dbReference>
<reference evidence="3" key="1">
    <citation type="submission" date="2018-03" db="EMBL/GenBank/DDBJ databases">
        <authorList>
            <person name="Guldener U."/>
        </authorList>
    </citation>
    <scope>NUCLEOTIDE SEQUENCE</scope>
</reference>
<dbReference type="EMBL" id="ONZQ02000002">
    <property type="protein sequence ID" value="SPN99002.1"/>
    <property type="molecule type" value="Genomic_DNA"/>
</dbReference>
<feature type="domain" description="N-acetyltransferase" evidence="2">
    <location>
        <begin position="218"/>
        <end position="387"/>
    </location>
</feature>
<feature type="region of interest" description="Disordered" evidence="1">
    <location>
        <begin position="1"/>
        <end position="21"/>
    </location>
</feature>
<gene>
    <name evidence="3" type="ORF">DNG_02041</name>
</gene>
<evidence type="ECO:0000256" key="1">
    <source>
        <dbReference type="SAM" id="MobiDB-lite"/>
    </source>
</evidence>
<name>A0AAE8MSX3_9PEZI</name>
<evidence type="ECO:0000259" key="2">
    <source>
        <dbReference type="PROSITE" id="PS51186"/>
    </source>
</evidence>
<sequence length="561" mass="60979">MLPAPHTVAPSSRPGATHPSAKLLRDHQDCVPLRRILSDGDLIVLLSPVVAPWSSSRSGSDGQSLTSDPFEPFGLALADRHPWVRHVAYNKTAGITGTHAAFIKRARVVIFVISGPPAPNDPPQAELAEICRALGGEAGPRHIVLACFDVRSSTVQVTPFDTVVQIPDYSPAELRAAASLLFGEPEREPESDVEMEYEREREVYGNPVRAPSEPPRSWPVEPWSPTDLPDVHALWHACLPPKFHLEKRILASLLNRDGYAMHYVVRDPATRAVLGFCATYLTYADAGGERLLGSLALILVRESHRGRGVGLCLHNEALRRLKRVRGVARIQLGSTFPRLLYGIPAELGTSATGWLARRGWDVLGRGARHVSDWVLEFADFTHRRPDDVSSAAGGRLAFRACAPADLDLVLDLVDRECVRRDTMGWFDQYARLAGSLSVEEDILVGLEDGRVVACALVYLPGSGSPVGEDLPWAGQLGAGVGGVTCVCIAGETADLVRARDSIMAGLLDASVKSLARRGMRAMFVDGVREGEDVFYPLGFKKWAAYREAWAEGMSMKENGAA</sequence>
<dbReference type="PROSITE" id="PS51186">
    <property type="entry name" value="GNAT"/>
    <property type="match status" value="1"/>
</dbReference>